<dbReference type="Gene3D" id="1.10.10.60">
    <property type="entry name" value="Homeodomain-like"/>
    <property type="match status" value="1"/>
</dbReference>
<evidence type="ECO:0000256" key="2">
    <source>
        <dbReference type="ARBA" id="ARBA00023125"/>
    </source>
</evidence>
<dbReference type="PANTHER" id="PTHR31312">
    <property type="entry name" value="TRANSCRIPTION ACTIVATOR GLK1"/>
    <property type="match status" value="1"/>
</dbReference>
<comment type="caution">
    <text evidence="3">Lacks conserved residue(s) required for the propagation of feature annotation.</text>
</comment>
<dbReference type="InterPro" id="IPR011006">
    <property type="entry name" value="CheY-like_superfamily"/>
</dbReference>
<dbReference type="Proteomes" id="UP001419268">
    <property type="component" value="Unassembled WGS sequence"/>
</dbReference>
<evidence type="ECO:0000313" key="6">
    <source>
        <dbReference type="EMBL" id="KAK9106245.1"/>
    </source>
</evidence>
<gene>
    <name evidence="6" type="ORF">Scep_023089</name>
</gene>
<dbReference type="SUPFAM" id="SSF52172">
    <property type="entry name" value="CheY-like"/>
    <property type="match status" value="1"/>
</dbReference>
<accession>A0AAP0I2R8</accession>
<evidence type="ECO:0000259" key="5">
    <source>
        <dbReference type="PROSITE" id="PS50110"/>
    </source>
</evidence>
<evidence type="ECO:0000256" key="1">
    <source>
        <dbReference type="ARBA" id="ARBA00004123"/>
    </source>
</evidence>
<evidence type="ECO:0000256" key="3">
    <source>
        <dbReference type="PROSITE-ProRule" id="PRU00169"/>
    </source>
</evidence>
<keyword evidence="2" id="KW-0238">DNA-binding</keyword>
<protein>
    <recommendedName>
        <fullName evidence="5">Response regulatory domain-containing protein</fullName>
    </recommendedName>
</protein>
<dbReference type="GO" id="GO:0000160">
    <property type="term" value="P:phosphorelay signal transduction system"/>
    <property type="evidence" value="ECO:0007669"/>
    <property type="project" value="InterPro"/>
</dbReference>
<proteinExistence type="predicted"/>
<dbReference type="PROSITE" id="PS50110">
    <property type="entry name" value="RESPONSE_REGULATORY"/>
    <property type="match status" value="1"/>
</dbReference>
<organism evidence="6 7">
    <name type="scientific">Stephania cephalantha</name>
    <dbReference type="NCBI Taxonomy" id="152367"/>
    <lineage>
        <taxon>Eukaryota</taxon>
        <taxon>Viridiplantae</taxon>
        <taxon>Streptophyta</taxon>
        <taxon>Embryophyta</taxon>
        <taxon>Tracheophyta</taxon>
        <taxon>Spermatophyta</taxon>
        <taxon>Magnoliopsida</taxon>
        <taxon>Ranunculales</taxon>
        <taxon>Menispermaceae</taxon>
        <taxon>Menispermoideae</taxon>
        <taxon>Cissampelideae</taxon>
        <taxon>Stephania</taxon>
    </lineage>
</organism>
<feature type="compositionally biased region" description="Low complexity" evidence="4">
    <location>
        <begin position="68"/>
        <end position="80"/>
    </location>
</feature>
<keyword evidence="7" id="KW-1185">Reference proteome</keyword>
<dbReference type="AlphaFoldDB" id="A0AAP0I2R8"/>
<dbReference type="GO" id="GO:0003677">
    <property type="term" value="F:DNA binding"/>
    <property type="evidence" value="ECO:0007669"/>
    <property type="project" value="UniProtKB-KW"/>
</dbReference>
<reference evidence="6 7" key="1">
    <citation type="submission" date="2024-01" db="EMBL/GenBank/DDBJ databases">
        <title>Genome assemblies of Stephania.</title>
        <authorList>
            <person name="Yang L."/>
        </authorList>
    </citation>
    <scope>NUCLEOTIDE SEQUENCE [LARGE SCALE GENOMIC DNA]</scope>
    <source>
        <strain evidence="6">JXDWG</strain>
        <tissue evidence="6">Leaf</tissue>
    </source>
</reference>
<comment type="caution">
    <text evidence="6">The sequence shown here is derived from an EMBL/GenBank/DDBJ whole genome shotgun (WGS) entry which is preliminary data.</text>
</comment>
<dbReference type="GO" id="GO:0003700">
    <property type="term" value="F:DNA-binding transcription factor activity"/>
    <property type="evidence" value="ECO:0007669"/>
    <property type="project" value="InterPro"/>
</dbReference>
<dbReference type="InterPro" id="IPR044825">
    <property type="entry name" value="GLK1/2-like"/>
</dbReference>
<dbReference type="GO" id="GO:0005634">
    <property type="term" value="C:nucleus"/>
    <property type="evidence" value="ECO:0007669"/>
    <property type="project" value="UniProtKB-SubCell"/>
</dbReference>
<dbReference type="GO" id="GO:0045893">
    <property type="term" value="P:positive regulation of DNA-templated transcription"/>
    <property type="evidence" value="ECO:0007669"/>
    <property type="project" value="InterPro"/>
</dbReference>
<sequence length="202" mass="22977">MSGNCDASLALRAIEGGAWSFIGKPVTVDVLKNLWQYAFQHKKSELREIEKAAWLALKSPGKDLDLGNNNEANNASNESNINKLTNCKEEMDPTKLVNQGSERSKRKSCAKEKGSDEYKEDKSKEKKNVAEENDCKTEKKKQMRATWTEELHQKFVNAINKIGEGSMISCLFYHVFLMLTLRETKITFFALLYIQKLGQGKY</sequence>
<dbReference type="EMBL" id="JBBNAG010000009">
    <property type="protein sequence ID" value="KAK9106245.1"/>
    <property type="molecule type" value="Genomic_DNA"/>
</dbReference>
<dbReference type="InterPro" id="IPR001789">
    <property type="entry name" value="Sig_transdc_resp-reg_receiver"/>
</dbReference>
<comment type="subcellular location">
    <subcellularLocation>
        <location evidence="1">Nucleus</location>
    </subcellularLocation>
</comment>
<evidence type="ECO:0000256" key="4">
    <source>
        <dbReference type="SAM" id="MobiDB-lite"/>
    </source>
</evidence>
<evidence type="ECO:0000313" key="7">
    <source>
        <dbReference type="Proteomes" id="UP001419268"/>
    </source>
</evidence>
<feature type="region of interest" description="Disordered" evidence="4">
    <location>
        <begin position="60"/>
        <end position="141"/>
    </location>
</feature>
<dbReference type="PANTHER" id="PTHR31312:SF1">
    <property type="entry name" value="TRANSCRIPTION ACTIVATOR GLK1"/>
    <property type="match status" value="1"/>
</dbReference>
<feature type="domain" description="Response regulatory" evidence="5">
    <location>
        <begin position="1"/>
        <end position="39"/>
    </location>
</feature>
<feature type="compositionally biased region" description="Basic and acidic residues" evidence="4">
    <location>
        <begin position="109"/>
        <end position="137"/>
    </location>
</feature>
<name>A0AAP0I2R8_9MAGN</name>